<protein>
    <submittedName>
        <fullName evidence="1">Uncharacterized protein</fullName>
    </submittedName>
</protein>
<evidence type="ECO:0000313" key="2">
    <source>
        <dbReference type="Proteomes" id="UP000310066"/>
    </source>
</evidence>
<reference evidence="1 2" key="1">
    <citation type="submission" date="2017-03" db="EMBL/GenBank/DDBJ databases">
        <title>Genomes of endolithic fungi from Antarctica.</title>
        <authorList>
            <person name="Coleine C."/>
            <person name="Masonjones S."/>
            <person name="Stajich J.E."/>
        </authorList>
    </citation>
    <scope>NUCLEOTIDE SEQUENCE [LARGE SCALE GENOMIC DNA]</scope>
    <source>
        <strain evidence="1 2">CCFEE 5311</strain>
    </source>
</reference>
<sequence>MKSWLLEVFEGNRGFELGTFNPSLLATCMKKQCSKWTGISMGFVSDVIVMVHEFISSALISICSDRNVRDALISRLTDELISQYRKAISNTKFLLEVESSDTPVTLNHYFNDNLQKSRRGNASANIKNHAFNNGSHGIVIRLAGCDATW</sequence>
<dbReference type="Proteomes" id="UP000310066">
    <property type="component" value="Unassembled WGS sequence"/>
</dbReference>
<organism evidence="1 2">
    <name type="scientific">Friedmanniomyces endolithicus</name>
    <dbReference type="NCBI Taxonomy" id="329885"/>
    <lineage>
        <taxon>Eukaryota</taxon>
        <taxon>Fungi</taxon>
        <taxon>Dikarya</taxon>
        <taxon>Ascomycota</taxon>
        <taxon>Pezizomycotina</taxon>
        <taxon>Dothideomycetes</taxon>
        <taxon>Dothideomycetidae</taxon>
        <taxon>Mycosphaerellales</taxon>
        <taxon>Teratosphaeriaceae</taxon>
        <taxon>Friedmanniomyces</taxon>
    </lineage>
</organism>
<name>A0A4U0TXK5_9PEZI</name>
<dbReference type="OrthoDB" id="415706at2759"/>
<evidence type="ECO:0000313" key="1">
    <source>
        <dbReference type="EMBL" id="TKA27107.1"/>
    </source>
</evidence>
<dbReference type="STRING" id="329885.A0A4U0TXK5"/>
<comment type="caution">
    <text evidence="1">The sequence shown here is derived from an EMBL/GenBank/DDBJ whole genome shotgun (WGS) entry which is preliminary data.</text>
</comment>
<proteinExistence type="predicted"/>
<dbReference type="EMBL" id="NAJP01000131">
    <property type="protein sequence ID" value="TKA27107.1"/>
    <property type="molecule type" value="Genomic_DNA"/>
</dbReference>
<dbReference type="AlphaFoldDB" id="A0A4U0TXK5"/>
<gene>
    <name evidence="1" type="ORF">B0A54_17049</name>
</gene>
<accession>A0A4U0TXK5</accession>